<dbReference type="PANTHER" id="PTHR47824:SF3">
    <property type="entry name" value="UBIQUITIN-LIKE DOMAIN-CONTAINING PROTEIN"/>
    <property type="match status" value="1"/>
</dbReference>
<dbReference type="EMBL" id="CP001848">
    <property type="protein sequence ID" value="ADB16300.1"/>
    <property type="molecule type" value="Genomic_DNA"/>
</dbReference>
<dbReference type="PANTHER" id="PTHR47824">
    <property type="entry name" value="UBIQUITIN-LIKE DOMAIN-CONTAINING PROTEIN"/>
    <property type="match status" value="1"/>
</dbReference>
<sequence length="389" mass="40973">MKIICIHCGGSLTIAAEQLGTKGRCPHCKQSITLPKADAAKSTSETDRPRGSVTSVLDSSLSGLASLVIHLVIMLVIALTHNATEGSGEGLTNDVLIGILPSEQLSDTMEEQITTDAVQKDQSSDVLSETLQVESPAASSAGEGMLSLSDLSPSATDGGSMDLGTVQLGGGSMAGGSWDGMLQNLRRNGLDIVICFDSTGSMSGEITQVKRQIEQIGTTLVTLVPKARISICTYRDEGDEYVVKGCPLTGSIQEVSGYLGNISAGGGGDLPEAVEEGLYYASSQNRFRPQARKVILIFGDAPPHPEKLARCVELATSFRKQHNGVVSTVTCRAIEPLPEFYEIAVAGGGEAFLTTDQKQIVSQLMVLVFGSQHRSKVLEAFKLLDAAGE</sequence>
<dbReference type="Proteomes" id="UP000001887">
    <property type="component" value="Chromosome"/>
</dbReference>
<dbReference type="HOGENOM" id="CLU_709507_0_0_0"/>
<dbReference type="CDD" id="cd00198">
    <property type="entry name" value="vWFA"/>
    <property type="match status" value="1"/>
</dbReference>
<dbReference type="AlphaFoldDB" id="D2QY86"/>
<dbReference type="PROSITE" id="PS50234">
    <property type="entry name" value="VWFA"/>
    <property type="match status" value="1"/>
</dbReference>
<comment type="subcellular location">
    <subcellularLocation>
        <location evidence="1">Secreted</location>
    </subcellularLocation>
</comment>
<feature type="domain" description="VWFA" evidence="5">
    <location>
        <begin position="191"/>
        <end position="368"/>
    </location>
</feature>
<keyword evidence="7" id="KW-1185">Reference proteome</keyword>
<dbReference type="Gene3D" id="3.40.50.410">
    <property type="entry name" value="von Willebrand factor, type A domain"/>
    <property type="match status" value="1"/>
</dbReference>
<evidence type="ECO:0000256" key="2">
    <source>
        <dbReference type="ARBA" id="ARBA00022525"/>
    </source>
</evidence>
<keyword evidence="2" id="KW-0964">Secreted</keyword>
<protein>
    <submittedName>
        <fullName evidence="6">MJ0042 family finger-like protein</fullName>
    </submittedName>
</protein>
<evidence type="ECO:0000256" key="4">
    <source>
        <dbReference type="SAM" id="MobiDB-lite"/>
    </source>
</evidence>
<keyword evidence="3" id="KW-0732">Signal</keyword>
<dbReference type="InterPro" id="IPR036465">
    <property type="entry name" value="vWFA_dom_sf"/>
</dbReference>
<evidence type="ECO:0000256" key="1">
    <source>
        <dbReference type="ARBA" id="ARBA00004613"/>
    </source>
</evidence>
<feature type="region of interest" description="Disordered" evidence="4">
    <location>
        <begin position="117"/>
        <end position="153"/>
    </location>
</feature>
<evidence type="ECO:0000313" key="7">
    <source>
        <dbReference type="Proteomes" id="UP000001887"/>
    </source>
</evidence>
<name>D2QY86_PIRSD</name>
<proteinExistence type="predicted"/>
<evidence type="ECO:0000259" key="5">
    <source>
        <dbReference type="PROSITE" id="PS50234"/>
    </source>
</evidence>
<dbReference type="STRING" id="530564.Psta_1625"/>
<gene>
    <name evidence="6" type="ordered locus">Psta_1625</name>
</gene>
<dbReference type="SMART" id="SM00327">
    <property type="entry name" value="VWA"/>
    <property type="match status" value="1"/>
</dbReference>
<dbReference type="InterPro" id="IPR056861">
    <property type="entry name" value="HMCN1-like_VWA"/>
</dbReference>
<dbReference type="OrthoDB" id="284794at2"/>
<feature type="compositionally biased region" description="Polar residues" evidence="4">
    <location>
        <begin position="124"/>
        <end position="133"/>
    </location>
</feature>
<reference evidence="6 7" key="1">
    <citation type="journal article" date="2009" name="Stand. Genomic Sci.">
        <title>Complete genome sequence of Pirellula staleyi type strain (ATCC 27377).</title>
        <authorList>
            <person name="Clum A."/>
            <person name="Tindall B.J."/>
            <person name="Sikorski J."/>
            <person name="Ivanova N."/>
            <person name="Mavrommatis K."/>
            <person name="Lucas S."/>
            <person name="Glavina del Rio T."/>
            <person name="Nolan M."/>
            <person name="Chen F."/>
            <person name="Tice H."/>
            <person name="Pitluck S."/>
            <person name="Cheng J.F."/>
            <person name="Chertkov O."/>
            <person name="Brettin T."/>
            <person name="Han C."/>
            <person name="Detter J.C."/>
            <person name="Kuske C."/>
            <person name="Bruce D."/>
            <person name="Goodwin L."/>
            <person name="Ovchinikova G."/>
            <person name="Pati A."/>
            <person name="Mikhailova N."/>
            <person name="Chen A."/>
            <person name="Palaniappan K."/>
            <person name="Land M."/>
            <person name="Hauser L."/>
            <person name="Chang Y.J."/>
            <person name="Jeffries C.D."/>
            <person name="Chain P."/>
            <person name="Rohde M."/>
            <person name="Goker M."/>
            <person name="Bristow J."/>
            <person name="Eisen J.A."/>
            <person name="Markowitz V."/>
            <person name="Hugenholtz P."/>
            <person name="Kyrpides N.C."/>
            <person name="Klenk H.P."/>
            <person name="Lapidus A."/>
        </authorList>
    </citation>
    <scope>NUCLEOTIDE SEQUENCE [LARGE SCALE GENOMIC DNA]</scope>
    <source>
        <strain evidence="7">ATCC 27377 / DSM 6068 / ICPB 4128</strain>
    </source>
</reference>
<organism evidence="6 7">
    <name type="scientific">Pirellula staleyi (strain ATCC 27377 / DSM 6068 / ICPB 4128)</name>
    <name type="common">Pirella staleyi</name>
    <dbReference type="NCBI Taxonomy" id="530564"/>
    <lineage>
        <taxon>Bacteria</taxon>
        <taxon>Pseudomonadati</taxon>
        <taxon>Planctomycetota</taxon>
        <taxon>Planctomycetia</taxon>
        <taxon>Pirellulales</taxon>
        <taxon>Pirellulaceae</taxon>
        <taxon>Pirellula</taxon>
    </lineage>
</organism>
<dbReference type="InterPro" id="IPR002035">
    <property type="entry name" value="VWF_A"/>
</dbReference>
<accession>D2QY86</accession>
<dbReference type="KEGG" id="psl:Psta_1625"/>
<dbReference type="eggNOG" id="COG2304">
    <property type="taxonomic scope" value="Bacteria"/>
</dbReference>
<evidence type="ECO:0000256" key="3">
    <source>
        <dbReference type="ARBA" id="ARBA00022729"/>
    </source>
</evidence>
<evidence type="ECO:0000313" key="6">
    <source>
        <dbReference type="EMBL" id="ADB16300.1"/>
    </source>
</evidence>
<dbReference type="Pfam" id="PF25106">
    <property type="entry name" value="VWA_4"/>
    <property type="match status" value="1"/>
</dbReference>
<dbReference type="SUPFAM" id="SSF53300">
    <property type="entry name" value="vWA-like"/>
    <property type="match status" value="1"/>
</dbReference>